<reference evidence="1 2" key="1">
    <citation type="submission" date="2019-06" db="EMBL/GenBank/DDBJ databases">
        <title>Genome Sequence of the Brown Rot Fungal Pathogen Monilinia laxa.</title>
        <authorList>
            <person name="De Miccolis Angelini R.M."/>
            <person name="Landi L."/>
            <person name="Abate D."/>
            <person name="Pollastro S."/>
            <person name="Romanazzi G."/>
            <person name="Faretra F."/>
        </authorList>
    </citation>
    <scope>NUCLEOTIDE SEQUENCE [LARGE SCALE GENOMIC DNA]</scope>
    <source>
        <strain evidence="1 2">Mlax316</strain>
    </source>
</reference>
<protein>
    <submittedName>
        <fullName evidence="1">Uncharacterized protein</fullName>
    </submittedName>
</protein>
<comment type="caution">
    <text evidence="1">The sequence shown here is derived from an EMBL/GenBank/DDBJ whole genome shotgun (WGS) entry which is preliminary data.</text>
</comment>
<gene>
    <name evidence="1" type="ORF">EYC80_003310</name>
</gene>
<sequence>MNHAWYHSIFRGGTKTNGPTQEPSILISKLYLELEGVSKEAKDDALSFNNGVVQLQRWHDWSSRSHGAESYIP</sequence>
<keyword evidence="2" id="KW-1185">Reference proteome</keyword>
<dbReference type="Proteomes" id="UP000326757">
    <property type="component" value="Unassembled WGS sequence"/>
</dbReference>
<dbReference type="EMBL" id="VIGI01000004">
    <property type="protein sequence ID" value="KAB8301444.1"/>
    <property type="molecule type" value="Genomic_DNA"/>
</dbReference>
<organism evidence="1 2">
    <name type="scientific">Monilinia laxa</name>
    <name type="common">Brown rot fungus</name>
    <name type="synonym">Sclerotinia laxa</name>
    <dbReference type="NCBI Taxonomy" id="61186"/>
    <lineage>
        <taxon>Eukaryota</taxon>
        <taxon>Fungi</taxon>
        <taxon>Dikarya</taxon>
        <taxon>Ascomycota</taxon>
        <taxon>Pezizomycotina</taxon>
        <taxon>Leotiomycetes</taxon>
        <taxon>Helotiales</taxon>
        <taxon>Sclerotiniaceae</taxon>
        <taxon>Monilinia</taxon>
    </lineage>
</organism>
<evidence type="ECO:0000313" key="1">
    <source>
        <dbReference type="EMBL" id="KAB8301444.1"/>
    </source>
</evidence>
<evidence type="ECO:0000313" key="2">
    <source>
        <dbReference type="Proteomes" id="UP000326757"/>
    </source>
</evidence>
<proteinExistence type="predicted"/>
<accession>A0A5N6KDI4</accession>
<name>A0A5N6KDI4_MONLA</name>
<dbReference type="AlphaFoldDB" id="A0A5N6KDI4"/>